<gene>
    <name evidence="2" type="ORF">L596_012682</name>
</gene>
<keyword evidence="1" id="KW-0472">Membrane</keyword>
<feature type="transmembrane region" description="Helical" evidence="1">
    <location>
        <begin position="48"/>
        <end position="69"/>
    </location>
</feature>
<accession>A0A4U5NYQ4</accession>
<feature type="transmembrane region" description="Helical" evidence="1">
    <location>
        <begin position="12"/>
        <end position="36"/>
    </location>
</feature>
<feature type="transmembrane region" description="Helical" evidence="1">
    <location>
        <begin position="130"/>
        <end position="148"/>
    </location>
</feature>
<keyword evidence="1" id="KW-0812">Transmembrane</keyword>
<feature type="transmembrane region" description="Helical" evidence="1">
    <location>
        <begin position="181"/>
        <end position="200"/>
    </location>
</feature>
<sequence>MESTREFDKAEYYVGAFTFCCWHIVACFPLLLIAQYTSDGNDHLEEHMTWSGLIFSLASLLTLVVVTSVRIFRNWRQANLSPVRSFFEIGAWSDFVLRSFLLGLILSISSRSVVQGNFSEMICQCVLPDFVTAFAAGFSVLYVVQNIIQQWVDRRNEQIVEKGKEKFPAQMEVKIHYMGQFIATVTALILFFLIKCNASFLGSFNLKFDNFVGMFGANSAWVLAAKSCAVSILVIALFNNLTHLVFNFIPDFVGVYPGAEFVISEVGTKLSAKCMYCKLNLDGILSYLISTVIFFVAICLYVLGTSLASVVIGRFLGLVTFTSIDDFYGFIFGLILINAIGFGIKTLRDEKIFKCRWPHP</sequence>
<name>A0A4U5NYQ4_STECR</name>
<keyword evidence="1" id="KW-1133">Transmembrane helix</keyword>
<dbReference type="Proteomes" id="UP000298663">
    <property type="component" value="Unassembled WGS sequence"/>
</dbReference>
<proteinExistence type="predicted"/>
<dbReference type="EMBL" id="AZBU02000003">
    <property type="protein sequence ID" value="TKR88434.1"/>
    <property type="molecule type" value="Genomic_DNA"/>
</dbReference>
<feature type="transmembrane region" description="Helical" evidence="1">
    <location>
        <begin position="89"/>
        <end position="110"/>
    </location>
</feature>
<reference evidence="2 3" key="2">
    <citation type="journal article" date="2019" name="G3 (Bethesda)">
        <title>Hybrid Assembly of the Genome of the Entomopathogenic Nematode Steinernema carpocapsae Identifies the X-Chromosome.</title>
        <authorList>
            <person name="Serra L."/>
            <person name="Macchietto M."/>
            <person name="Macias-Munoz A."/>
            <person name="McGill C.J."/>
            <person name="Rodriguez I.M."/>
            <person name="Rodriguez B."/>
            <person name="Murad R."/>
            <person name="Mortazavi A."/>
        </authorList>
    </citation>
    <scope>NUCLEOTIDE SEQUENCE [LARGE SCALE GENOMIC DNA]</scope>
    <source>
        <strain evidence="2 3">ALL</strain>
    </source>
</reference>
<feature type="transmembrane region" description="Helical" evidence="1">
    <location>
        <begin position="284"/>
        <end position="307"/>
    </location>
</feature>
<protein>
    <submittedName>
        <fullName evidence="2">Uncharacterized protein</fullName>
    </submittedName>
</protein>
<evidence type="ECO:0000313" key="3">
    <source>
        <dbReference type="Proteomes" id="UP000298663"/>
    </source>
</evidence>
<evidence type="ECO:0000256" key="1">
    <source>
        <dbReference type="SAM" id="Phobius"/>
    </source>
</evidence>
<keyword evidence="3" id="KW-1185">Reference proteome</keyword>
<dbReference type="AlphaFoldDB" id="A0A4U5NYQ4"/>
<reference evidence="2 3" key="1">
    <citation type="journal article" date="2015" name="Genome Biol.">
        <title>Comparative genomics of Steinernema reveals deeply conserved gene regulatory networks.</title>
        <authorList>
            <person name="Dillman A.R."/>
            <person name="Macchietto M."/>
            <person name="Porter C.F."/>
            <person name="Rogers A."/>
            <person name="Williams B."/>
            <person name="Antoshechkin I."/>
            <person name="Lee M.M."/>
            <person name="Goodwin Z."/>
            <person name="Lu X."/>
            <person name="Lewis E.E."/>
            <person name="Goodrich-Blair H."/>
            <person name="Stock S.P."/>
            <person name="Adams B.J."/>
            <person name="Sternberg P.W."/>
            <person name="Mortazavi A."/>
        </authorList>
    </citation>
    <scope>NUCLEOTIDE SEQUENCE [LARGE SCALE GENOMIC DNA]</scope>
    <source>
        <strain evidence="2 3">ALL</strain>
    </source>
</reference>
<organism evidence="2 3">
    <name type="scientific">Steinernema carpocapsae</name>
    <name type="common">Entomopathogenic nematode</name>
    <dbReference type="NCBI Taxonomy" id="34508"/>
    <lineage>
        <taxon>Eukaryota</taxon>
        <taxon>Metazoa</taxon>
        <taxon>Ecdysozoa</taxon>
        <taxon>Nematoda</taxon>
        <taxon>Chromadorea</taxon>
        <taxon>Rhabditida</taxon>
        <taxon>Tylenchina</taxon>
        <taxon>Panagrolaimomorpha</taxon>
        <taxon>Strongyloidoidea</taxon>
        <taxon>Steinernematidae</taxon>
        <taxon>Steinernema</taxon>
    </lineage>
</organism>
<evidence type="ECO:0000313" key="2">
    <source>
        <dbReference type="EMBL" id="TKR88434.1"/>
    </source>
</evidence>
<comment type="caution">
    <text evidence="2">The sequence shown here is derived from an EMBL/GenBank/DDBJ whole genome shotgun (WGS) entry which is preliminary data.</text>
</comment>
<feature type="transmembrane region" description="Helical" evidence="1">
    <location>
        <begin position="220"/>
        <end position="238"/>
    </location>
</feature>
<feature type="transmembrane region" description="Helical" evidence="1">
    <location>
        <begin position="327"/>
        <end position="347"/>
    </location>
</feature>